<dbReference type="EMBL" id="FZOT01000002">
    <property type="protein sequence ID" value="SNS40559.1"/>
    <property type="molecule type" value="Genomic_DNA"/>
</dbReference>
<name>A0A239E7W8_9BURK</name>
<sequence>MAGDRAFVFLTHALLPTEEAEFDAIYPFHAPTPSVERLLAAVGERHACRSGPLAAAG</sequence>
<accession>A0A239E7W8</accession>
<dbReference type="AlphaFoldDB" id="A0A239E7W8"/>
<evidence type="ECO:0000313" key="1">
    <source>
        <dbReference type="EMBL" id="SNS40559.1"/>
    </source>
</evidence>
<reference evidence="1 2" key="1">
    <citation type="submission" date="2017-06" db="EMBL/GenBank/DDBJ databases">
        <authorList>
            <person name="Kim H.J."/>
            <person name="Triplett B.A."/>
        </authorList>
    </citation>
    <scope>NUCLEOTIDE SEQUENCE [LARGE SCALE GENOMIC DNA]</scope>
    <source>
        <strain evidence="1 2">U15</strain>
    </source>
</reference>
<protein>
    <submittedName>
        <fullName evidence="1">Uncharacterized protein</fullName>
    </submittedName>
</protein>
<evidence type="ECO:0000313" key="2">
    <source>
        <dbReference type="Proteomes" id="UP000198284"/>
    </source>
</evidence>
<gene>
    <name evidence="1" type="ORF">SAMN06265795_102568</name>
</gene>
<organism evidence="1 2">
    <name type="scientific">Noviherbaspirillum humi</name>
    <dbReference type="NCBI Taxonomy" id="1688639"/>
    <lineage>
        <taxon>Bacteria</taxon>
        <taxon>Pseudomonadati</taxon>
        <taxon>Pseudomonadota</taxon>
        <taxon>Betaproteobacteria</taxon>
        <taxon>Burkholderiales</taxon>
        <taxon>Oxalobacteraceae</taxon>
        <taxon>Noviherbaspirillum</taxon>
    </lineage>
</organism>
<dbReference type="Proteomes" id="UP000198284">
    <property type="component" value="Unassembled WGS sequence"/>
</dbReference>
<proteinExistence type="predicted"/>
<keyword evidence="2" id="KW-1185">Reference proteome</keyword>